<reference evidence="3 4" key="1">
    <citation type="submission" date="2023-12" db="EMBL/GenBank/DDBJ databases">
        <title>Novel species of the genus Arcicella isolated from rivers.</title>
        <authorList>
            <person name="Lu H."/>
        </authorList>
    </citation>
    <scope>NUCLEOTIDE SEQUENCE [LARGE SCALE GENOMIC DNA]</scope>
    <source>
        <strain evidence="3 4">LMG 21963</strain>
    </source>
</reference>
<organism evidence="3 4">
    <name type="scientific">Arcicella aquatica</name>
    <dbReference type="NCBI Taxonomy" id="217141"/>
    <lineage>
        <taxon>Bacteria</taxon>
        <taxon>Pseudomonadati</taxon>
        <taxon>Bacteroidota</taxon>
        <taxon>Cytophagia</taxon>
        <taxon>Cytophagales</taxon>
        <taxon>Flectobacillaceae</taxon>
        <taxon>Arcicella</taxon>
    </lineage>
</organism>
<gene>
    <name evidence="3" type="ORF">VB264_19260</name>
</gene>
<dbReference type="InterPro" id="IPR011990">
    <property type="entry name" value="TPR-like_helical_dom_sf"/>
</dbReference>
<protein>
    <recommendedName>
        <fullName evidence="5">Tetratricopeptide repeat protein</fullName>
    </recommendedName>
</protein>
<dbReference type="EMBL" id="JAYFUL010000041">
    <property type="protein sequence ID" value="MEA5259945.1"/>
    <property type="molecule type" value="Genomic_DNA"/>
</dbReference>
<keyword evidence="4" id="KW-1185">Reference proteome</keyword>
<name>A0ABU5QTB6_9BACT</name>
<dbReference type="InterPro" id="IPR019734">
    <property type="entry name" value="TPR_rpt"/>
</dbReference>
<keyword evidence="1" id="KW-0802">TPR repeat</keyword>
<dbReference type="PROSITE" id="PS50005">
    <property type="entry name" value="TPR"/>
    <property type="match status" value="1"/>
</dbReference>
<evidence type="ECO:0008006" key="5">
    <source>
        <dbReference type="Google" id="ProtNLM"/>
    </source>
</evidence>
<evidence type="ECO:0000313" key="4">
    <source>
        <dbReference type="Proteomes" id="UP001304671"/>
    </source>
</evidence>
<dbReference type="Proteomes" id="UP001304671">
    <property type="component" value="Unassembled WGS sequence"/>
</dbReference>
<evidence type="ECO:0000256" key="1">
    <source>
        <dbReference type="PROSITE-ProRule" id="PRU00339"/>
    </source>
</evidence>
<evidence type="ECO:0000256" key="2">
    <source>
        <dbReference type="SAM" id="SignalP"/>
    </source>
</evidence>
<comment type="caution">
    <text evidence="3">The sequence shown here is derived from an EMBL/GenBank/DDBJ whole genome shotgun (WGS) entry which is preliminary data.</text>
</comment>
<keyword evidence="2" id="KW-0732">Signal</keyword>
<feature type="signal peptide" evidence="2">
    <location>
        <begin position="1"/>
        <end position="23"/>
    </location>
</feature>
<dbReference type="Gene3D" id="1.25.40.10">
    <property type="entry name" value="Tetratricopeptide repeat domain"/>
    <property type="match status" value="1"/>
</dbReference>
<dbReference type="Pfam" id="PF13181">
    <property type="entry name" value="TPR_8"/>
    <property type="match status" value="1"/>
</dbReference>
<dbReference type="SUPFAM" id="SSF48452">
    <property type="entry name" value="TPR-like"/>
    <property type="match status" value="1"/>
</dbReference>
<feature type="chain" id="PRO_5046001246" description="Tetratricopeptide repeat protein" evidence="2">
    <location>
        <begin position="24"/>
        <end position="96"/>
    </location>
</feature>
<accession>A0ABU5QTB6</accession>
<dbReference type="RefSeq" id="WP_323252011.1">
    <property type="nucleotide sequence ID" value="NZ_JAYFUL010000041.1"/>
</dbReference>
<sequence length="96" mass="10694">MKKILLFLSLAFLLNNHFSYSQSQSFQELMDLGVTQSRLGNHAAAQSYFSQAIAIKPDDAIAYYDRGVTKANLKDNRGAINDFGSPKNVMLYLSLS</sequence>
<evidence type="ECO:0000313" key="3">
    <source>
        <dbReference type="EMBL" id="MEA5259945.1"/>
    </source>
</evidence>
<feature type="repeat" description="TPR" evidence="1">
    <location>
        <begin position="26"/>
        <end position="59"/>
    </location>
</feature>
<proteinExistence type="predicted"/>